<evidence type="ECO:0000313" key="3">
    <source>
        <dbReference type="Proteomes" id="UP000390763"/>
    </source>
</evidence>
<evidence type="ECO:0000313" key="2">
    <source>
        <dbReference type="EMBL" id="MQO04080.1"/>
    </source>
</evidence>
<protein>
    <recommendedName>
        <fullName evidence="4">Lipoprotein</fullName>
    </recommendedName>
</protein>
<proteinExistence type="predicted"/>
<gene>
    <name evidence="2" type="ORF">F7D62_08165</name>
</gene>
<dbReference type="EMBL" id="VZBT01000065">
    <property type="protein sequence ID" value="MQO04080.1"/>
    <property type="molecule type" value="Genomic_DNA"/>
</dbReference>
<dbReference type="RefSeq" id="WP_194252354.1">
    <property type="nucleotide sequence ID" value="NZ_VZCY01000017.1"/>
</dbReference>
<evidence type="ECO:0008006" key="4">
    <source>
        <dbReference type="Google" id="ProtNLM"/>
    </source>
</evidence>
<feature type="chain" id="PRO_5044304088" description="Lipoprotein" evidence="1">
    <location>
        <begin position="23"/>
        <end position="155"/>
    </location>
</feature>
<dbReference type="PROSITE" id="PS51257">
    <property type="entry name" value="PROKAR_LIPOPROTEIN"/>
    <property type="match status" value="1"/>
</dbReference>
<keyword evidence="1" id="KW-0732">Signal</keyword>
<dbReference type="Proteomes" id="UP000390763">
    <property type="component" value="Unassembled WGS sequence"/>
</dbReference>
<accession>A0AB35ZEH3</accession>
<comment type="caution">
    <text evidence="2">The sequence shown here is derived from an EMBL/GenBank/DDBJ whole genome shotgun (WGS) entry which is preliminary data.</text>
</comment>
<organism evidence="2 3">
    <name type="scientific">Segatella copri</name>
    <dbReference type="NCBI Taxonomy" id="165179"/>
    <lineage>
        <taxon>Bacteria</taxon>
        <taxon>Pseudomonadati</taxon>
        <taxon>Bacteroidota</taxon>
        <taxon>Bacteroidia</taxon>
        <taxon>Bacteroidales</taxon>
        <taxon>Prevotellaceae</taxon>
        <taxon>Segatella</taxon>
    </lineage>
</organism>
<feature type="signal peptide" evidence="1">
    <location>
        <begin position="1"/>
        <end position="22"/>
    </location>
</feature>
<evidence type="ECO:0000256" key="1">
    <source>
        <dbReference type="SAM" id="SignalP"/>
    </source>
</evidence>
<sequence length="155" mass="17794">MKKIMRSTITSAILSCILTLMASCSNNDENTASYRKYEIPTDVMIETPDNQILTINTKDDFEKYFKNCVSSAKPDTKIELPEVNFLKYTLIYIQGESTHGIAKLESSLASTESCKILSIHIEQNFTNVMQRWNVAYLIDREDKPNIKLQYQIIEP</sequence>
<reference evidence="3" key="1">
    <citation type="submission" date="2019-09" db="EMBL/GenBank/DDBJ databases">
        <title>Distinct polysaccharide growth profiles of human intestinal Prevotella copri isolates.</title>
        <authorList>
            <person name="Fehlner-Peach H."/>
            <person name="Magnabosco C."/>
            <person name="Raghavan V."/>
            <person name="Scher J.U."/>
            <person name="Tett A."/>
            <person name="Cox L.M."/>
            <person name="Gottsegen C."/>
            <person name="Watters A."/>
            <person name="Wiltshire- Gordon J.D."/>
            <person name="Segata N."/>
            <person name="Bonneau R."/>
            <person name="Littman D.R."/>
        </authorList>
    </citation>
    <scope>NUCLEOTIDE SEQUENCE [LARGE SCALE GENOMIC DNA]</scope>
    <source>
        <strain evidence="3">iAK279</strain>
    </source>
</reference>
<dbReference type="AlphaFoldDB" id="A0AB35ZEH3"/>
<name>A0AB35ZEH3_9BACT</name>